<accession>A0A8B6GHF1</accession>
<proteinExistence type="predicted"/>
<evidence type="ECO:0000313" key="2">
    <source>
        <dbReference type="EMBL" id="VDI63782.1"/>
    </source>
</evidence>
<dbReference type="Proteomes" id="UP000596742">
    <property type="component" value="Unassembled WGS sequence"/>
</dbReference>
<dbReference type="EMBL" id="UYJE01008418">
    <property type="protein sequence ID" value="VDI63782.1"/>
    <property type="molecule type" value="Genomic_DNA"/>
</dbReference>
<evidence type="ECO:0000313" key="3">
    <source>
        <dbReference type="Proteomes" id="UP000596742"/>
    </source>
</evidence>
<organism evidence="2 3">
    <name type="scientific">Mytilus galloprovincialis</name>
    <name type="common">Mediterranean mussel</name>
    <dbReference type="NCBI Taxonomy" id="29158"/>
    <lineage>
        <taxon>Eukaryota</taxon>
        <taxon>Metazoa</taxon>
        <taxon>Spiralia</taxon>
        <taxon>Lophotrochozoa</taxon>
        <taxon>Mollusca</taxon>
        <taxon>Bivalvia</taxon>
        <taxon>Autobranchia</taxon>
        <taxon>Pteriomorphia</taxon>
        <taxon>Mytilida</taxon>
        <taxon>Mytiloidea</taxon>
        <taxon>Mytilidae</taxon>
        <taxon>Mytilinae</taxon>
        <taxon>Mytilus</taxon>
    </lineage>
</organism>
<comment type="caution">
    <text evidence="2">The sequence shown here is derived from an EMBL/GenBank/DDBJ whole genome shotgun (WGS) entry which is preliminary data.</text>
</comment>
<sequence>MHAELETFSAKQTRPFGSSGLHREKKTLSVPGPKMHAQLETVSVKRARSFSCSELHSGSWFYKLVIFCDGKMINVDSCDGKHKFTDNFERVDDIMSINQKELTRYLHSLLCQKEKKFEVLLIFSTLLKARIIKPEDWMLTVIEHRHRMACYMLLAYMTVTESRKEVVILSALKMAIKKGANNIAKSISWYIIRDLLRSSKFNIDLILDIWPAVVCKNTNCSNVTFCSTDLVIMVETKQSTEDLPMIFWNKEINIFLKQVNSKRKTK</sequence>
<feature type="region of interest" description="Disordered" evidence="1">
    <location>
        <begin position="1"/>
        <end position="24"/>
    </location>
</feature>
<protein>
    <submittedName>
        <fullName evidence="2">Uncharacterized protein</fullName>
    </submittedName>
</protein>
<name>A0A8B6GHF1_MYTGA</name>
<reference evidence="2" key="1">
    <citation type="submission" date="2018-11" db="EMBL/GenBank/DDBJ databases">
        <authorList>
            <person name="Alioto T."/>
            <person name="Alioto T."/>
        </authorList>
    </citation>
    <scope>NUCLEOTIDE SEQUENCE</scope>
</reference>
<keyword evidence="3" id="KW-1185">Reference proteome</keyword>
<evidence type="ECO:0000256" key="1">
    <source>
        <dbReference type="SAM" id="MobiDB-lite"/>
    </source>
</evidence>
<dbReference type="AlphaFoldDB" id="A0A8B6GHF1"/>
<gene>
    <name evidence="2" type="ORF">MGAL_10B018326</name>
</gene>